<protein>
    <recommendedName>
        <fullName evidence="5">Neuroguidin</fullName>
    </recommendedName>
</protein>
<dbReference type="Proteomes" id="UP000494040">
    <property type="component" value="Unassembled WGS sequence"/>
</dbReference>
<feature type="region of interest" description="Disordered" evidence="2">
    <location>
        <begin position="129"/>
        <end position="163"/>
    </location>
</feature>
<accession>A0A8I6RMW6</accession>
<name>A0A8I6RMW6_CIMLE</name>
<dbReference type="InterPro" id="IPR007146">
    <property type="entry name" value="Sas10/Utp3/C1D"/>
</dbReference>
<evidence type="ECO:0000256" key="1">
    <source>
        <dbReference type="ARBA" id="ARBA00010979"/>
    </source>
</evidence>
<comment type="similarity">
    <text evidence="1">Belongs to the SAS10 family.</text>
</comment>
<evidence type="ECO:0008006" key="5">
    <source>
        <dbReference type="Google" id="ProtNLM"/>
    </source>
</evidence>
<proteinExistence type="inferred from homology"/>
<sequence length="307" mass="35609">MITAENDVQEKDDEKEKAMLFFKEISDNAKTVTDLLQEILKKLKNGELNCNNGISLLDVKNQLLMFYLMNMLQVIIMKATGKSIVNSPAIEMLVELRVILEKIRPIEQKLKYQIDKLVKIAITGTLNENDPSQFKANPANMKTELEEESESEDDTEETKKKKSGVYVPPKLSAVYYDGDESRTSKREKIINRARKHALQSSVMQELKEEYLETPVEVRMTNSLKQKEDKYQKRKQEFEEEYMTRLPVTKQEKRRAKNISVLSTIGDEITRFEDTSILMGDESSISKRKKGLKRKMSQTKKGKKRRKT</sequence>
<dbReference type="Pfam" id="PF04000">
    <property type="entry name" value="Sas10_Utp3"/>
    <property type="match status" value="1"/>
</dbReference>
<keyword evidence="4" id="KW-1185">Reference proteome</keyword>
<dbReference type="AlphaFoldDB" id="A0A8I6RMW6"/>
<feature type="compositionally biased region" description="Acidic residues" evidence="2">
    <location>
        <begin position="145"/>
        <end position="156"/>
    </location>
</feature>
<reference evidence="3" key="1">
    <citation type="submission" date="2022-01" db="UniProtKB">
        <authorList>
            <consortium name="EnsemblMetazoa"/>
        </authorList>
    </citation>
    <scope>IDENTIFICATION</scope>
</reference>
<dbReference type="GO" id="GO:0032040">
    <property type="term" value="C:small-subunit processome"/>
    <property type="evidence" value="ECO:0007669"/>
    <property type="project" value="TreeGrafter"/>
</dbReference>
<dbReference type="GeneID" id="106664150"/>
<dbReference type="PANTHER" id="PTHR13237:SF9">
    <property type="entry name" value="NEUROGUIDIN"/>
    <property type="match status" value="1"/>
</dbReference>
<feature type="region of interest" description="Disordered" evidence="2">
    <location>
        <begin position="276"/>
        <end position="307"/>
    </location>
</feature>
<evidence type="ECO:0000313" key="3">
    <source>
        <dbReference type="EnsemblMetazoa" id="XP_014245086.1"/>
    </source>
</evidence>
<dbReference type="KEGG" id="clec:106664150"/>
<dbReference type="GO" id="GO:0000462">
    <property type="term" value="P:maturation of SSU-rRNA from tricistronic rRNA transcript (SSU-rRNA, 5.8S rRNA, LSU-rRNA)"/>
    <property type="evidence" value="ECO:0007669"/>
    <property type="project" value="TreeGrafter"/>
</dbReference>
<evidence type="ECO:0000256" key="2">
    <source>
        <dbReference type="SAM" id="MobiDB-lite"/>
    </source>
</evidence>
<dbReference type="PANTHER" id="PTHR13237">
    <property type="entry name" value="SOMETHING ABOUT SILENCING PROTEIN 10-RELATED"/>
    <property type="match status" value="1"/>
</dbReference>
<feature type="compositionally biased region" description="Basic residues" evidence="2">
    <location>
        <begin position="285"/>
        <end position="307"/>
    </location>
</feature>
<evidence type="ECO:0000313" key="4">
    <source>
        <dbReference type="Proteomes" id="UP000494040"/>
    </source>
</evidence>
<dbReference type="RefSeq" id="XP_014245086.1">
    <property type="nucleotide sequence ID" value="XM_014389600.2"/>
</dbReference>
<dbReference type="OrthoDB" id="203440at2759"/>
<organism evidence="3 4">
    <name type="scientific">Cimex lectularius</name>
    <name type="common">Bed bug</name>
    <name type="synonym">Acanthia lectularia</name>
    <dbReference type="NCBI Taxonomy" id="79782"/>
    <lineage>
        <taxon>Eukaryota</taxon>
        <taxon>Metazoa</taxon>
        <taxon>Ecdysozoa</taxon>
        <taxon>Arthropoda</taxon>
        <taxon>Hexapoda</taxon>
        <taxon>Insecta</taxon>
        <taxon>Pterygota</taxon>
        <taxon>Neoptera</taxon>
        <taxon>Paraneoptera</taxon>
        <taxon>Hemiptera</taxon>
        <taxon>Heteroptera</taxon>
        <taxon>Panheteroptera</taxon>
        <taxon>Cimicomorpha</taxon>
        <taxon>Cimicidae</taxon>
        <taxon>Cimex</taxon>
    </lineage>
</organism>
<dbReference type="OMA" id="PVHYNET"/>
<dbReference type="EnsemblMetazoa" id="XM_014389600.2">
    <property type="protein sequence ID" value="XP_014245086.1"/>
    <property type="gene ID" value="LOC106664150"/>
</dbReference>